<dbReference type="GeneID" id="14906616"/>
<sequence length="68" mass="7945">MVHQSFPLQEKELYKDLLDKKLRQITLSPGGKSNLFKALEITTGLFDINEQMNKLEEIKQLDTQKIVR</sequence>
<name>G0QWA9_ICHMU</name>
<dbReference type="OrthoDB" id="298642at2759"/>
<gene>
    <name evidence="1" type="ORF">IMG5_130550</name>
</gene>
<dbReference type="Proteomes" id="UP000008983">
    <property type="component" value="Unassembled WGS sequence"/>
</dbReference>
<dbReference type="EMBL" id="GL983985">
    <property type="protein sequence ID" value="EGR30504.1"/>
    <property type="molecule type" value="Genomic_DNA"/>
</dbReference>
<evidence type="ECO:0000313" key="2">
    <source>
        <dbReference type="Proteomes" id="UP000008983"/>
    </source>
</evidence>
<proteinExistence type="predicted"/>
<keyword evidence="2" id="KW-1185">Reference proteome</keyword>
<dbReference type="InParanoid" id="G0QWA9"/>
<dbReference type="RefSeq" id="XP_004032091.1">
    <property type="nucleotide sequence ID" value="XM_004032043.1"/>
</dbReference>
<dbReference type="AlphaFoldDB" id="G0QWA9"/>
<organism evidence="1 2">
    <name type="scientific">Ichthyophthirius multifiliis</name>
    <name type="common">White spot disease agent</name>
    <name type="synonym">Ich</name>
    <dbReference type="NCBI Taxonomy" id="5932"/>
    <lineage>
        <taxon>Eukaryota</taxon>
        <taxon>Sar</taxon>
        <taxon>Alveolata</taxon>
        <taxon>Ciliophora</taxon>
        <taxon>Intramacronucleata</taxon>
        <taxon>Oligohymenophorea</taxon>
        <taxon>Hymenostomatida</taxon>
        <taxon>Ophryoglenina</taxon>
        <taxon>Ichthyophthirius</taxon>
    </lineage>
</organism>
<accession>G0QWA9</accession>
<evidence type="ECO:0000313" key="1">
    <source>
        <dbReference type="EMBL" id="EGR30504.1"/>
    </source>
</evidence>
<reference evidence="1 2" key="1">
    <citation type="submission" date="2011-07" db="EMBL/GenBank/DDBJ databases">
        <authorList>
            <person name="Coyne R."/>
            <person name="Brami D."/>
            <person name="Johnson J."/>
            <person name="Hostetler J."/>
            <person name="Hannick L."/>
            <person name="Clark T."/>
            <person name="Cassidy-Hanley D."/>
            <person name="Inman J."/>
        </authorList>
    </citation>
    <scope>NUCLEOTIDE SEQUENCE [LARGE SCALE GENOMIC DNA]</scope>
    <source>
        <strain evidence="1 2">G5</strain>
    </source>
</reference>
<protein>
    <submittedName>
        <fullName evidence="1">Uncharacterized protein</fullName>
    </submittedName>
</protein>